<dbReference type="SUPFAM" id="SSF53474">
    <property type="entry name" value="alpha/beta-Hydrolases"/>
    <property type="match status" value="1"/>
</dbReference>
<evidence type="ECO:0000313" key="3">
    <source>
        <dbReference type="Proteomes" id="UP000807306"/>
    </source>
</evidence>
<feature type="transmembrane region" description="Helical" evidence="1">
    <location>
        <begin position="187"/>
        <end position="208"/>
    </location>
</feature>
<name>A0A9P6E8G2_9AGAR</name>
<organism evidence="2 3">
    <name type="scientific">Crepidotus variabilis</name>
    <dbReference type="NCBI Taxonomy" id="179855"/>
    <lineage>
        <taxon>Eukaryota</taxon>
        <taxon>Fungi</taxon>
        <taxon>Dikarya</taxon>
        <taxon>Basidiomycota</taxon>
        <taxon>Agaricomycotina</taxon>
        <taxon>Agaricomycetes</taxon>
        <taxon>Agaricomycetidae</taxon>
        <taxon>Agaricales</taxon>
        <taxon>Agaricineae</taxon>
        <taxon>Crepidotaceae</taxon>
        <taxon>Crepidotus</taxon>
    </lineage>
</organism>
<dbReference type="AlphaFoldDB" id="A0A9P6E8G2"/>
<evidence type="ECO:0000256" key="1">
    <source>
        <dbReference type="SAM" id="Phobius"/>
    </source>
</evidence>
<gene>
    <name evidence="2" type="ORF">CPB83DRAFT_909896</name>
</gene>
<accession>A0A9P6E8G2</accession>
<protein>
    <recommendedName>
        <fullName evidence="4">AB hydrolase-1 domain-containing protein</fullName>
    </recommendedName>
</protein>
<proteinExistence type="predicted"/>
<evidence type="ECO:0000313" key="2">
    <source>
        <dbReference type="EMBL" id="KAF9524466.1"/>
    </source>
</evidence>
<dbReference type="OrthoDB" id="6431331at2759"/>
<keyword evidence="1" id="KW-0472">Membrane</keyword>
<dbReference type="PANTHER" id="PTHR37471">
    <property type="entry name" value="UNNAMED PRODUCT"/>
    <property type="match status" value="1"/>
</dbReference>
<dbReference type="EMBL" id="MU157898">
    <property type="protein sequence ID" value="KAF9524466.1"/>
    <property type="molecule type" value="Genomic_DNA"/>
</dbReference>
<dbReference type="PANTHER" id="PTHR37471:SF1">
    <property type="entry name" value="AB HYDROLASE-1 DOMAIN-CONTAINING PROTEIN"/>
    <property type="match status" value="1"/>
</dbReference>
<keyword evidence="1" id="KW-0812">Transmembrane</keyword>
<dbReference type="InterPro" id="IPR029058">
    <property type="entry name" value="AB_hydrolase_fold"/>
</dbReference>
<dbReference type="Proteomes" id="UP000807306">
    <property type="component" value="Unassembled WGS sequence"/>
</dbReference>
<comment type="caution">
    <text evidence="2">The sequence shown here is derived from an EMBL/GenBank/DDBJ whole genome shotgun (WGS) entry which is preliminary data.</text>
</comment>
<keyword evidence="3" id="KW-1185">Reference proteome</keyword>
<feature type="transmembrane region" description="Helical" evidence="1">
    <location>
        <begin position="257"/>
        <end position="277"/>
    </location>
</feature>
<reference evidence="2" key="1">
    <citation type="submission" date="2020-11" db="EMBL/GenBank/DDBJ databases">
        <authorList>
            <consortium name="DOE Joint Genome Institute"/>
            <person name="Ahrendt S."/>
            <person name="Riley R."/>
            <person name="Andreopoulos W."/>
            <person name="Labutti K."/>
            <person name="Pangilinan J."/>
            <person name="Ruiz-Duenas F.J."/>
            <person name="Barrasa J.M."/>
            <person name="Sanchez-Garcia M."/>
            <person name="Camarero S."/>
            <person name="Miyauchi S."/>
            <person name="Serrano A."/>
            <person name="Linde D."/>
            <person name="Babiker R."/>
            <person name="Drula E."/>
            <person name="Ayuso-Fernandez I."/>
            <person name="Pacheco R."/>
            <person name="Padilla G."/>
            <person name="Ferreira P."/>
            <person name="Barriuso J."/>
            <person name="Kellner H."/>
            <person name="Castanera R."/>
            <person name="Alfaro M."/>
            <person name="Ramirez L."/>
            <person name="Pisabarro A.G."/>
            <person name="Kuo A."/>
            <person name="Tritt A."/>
            <person name="Lipzen A."/>
            <person name="He G."/>
            <person name="Yan M."/>
            <person name="Ng V."/>
            <person name="Cullen D."/>
            <person name="Martin F."/>
            <person name="Rosso M.-N."/>
            <person name="Henrissat B."/>
            <person name="Hibbett D."/>
            <person name="Martinez A.T."/>
            <person name="Grigoriev I.V."/>
        </authorList>
    </citation>
    <scope>NUCLEOTIDE SEQUENCE</scope>
    <source>
        <strain evidence="2">CBS 506.95</strain>
    </source>
</reference>
<sequence>MIGNSFIDYVNIRISIAGLRLVAPLSVVYLCTCAVAPAVFFLPVAIYASLEATFYLLVYLPRRARLQAPPTHPPPTLNREQRAKLFERCLLAGTSDNTVDSPYPNGWFLPKNSKPKREDVIDWLLWALFSSSRELAGATEYAEELDGYLEQIESSLGEKFEPGHSGSEGVASMRVNLDPVIMLHRPLCWYFIVGVVDAYTSIMLGSLGFKHFALADSQWTRTFPPRPLLWLLSSPAPDGVAFPYWHRPHKSQSKTPLVFFHGIGIGLFPYLSFFSTISKADPDVGILLPELMSICMHMTPRSVPPRPLLLASLNTVLESLDQKPLEDLRPETQPLLSNNSTAVDYQSISNRSQGWSQVVLVGHSYGTFISGWILRQLIDLDTLEQSTGSTFAENLASRISHTILIDPIPILLSNPTVAHNFLYREPSTVCPRRLGSHSDLLLDEETASTSPPPKPTKMSPSYFSSAAAWQLWYFASRDADIARTLFRTFFWTEGGIWREEIAAFMAGSSRKHNMTVFLGGLDQVIPAEGIRRYLTRQDRWSERWSGQVDQHDGQLDIVESLREGGTRTASEDGGILDVFFNPKLDHAVLFDDARWTVPLVEVVQRYIRTEL</sequence>
<keyword evidence="1" id="KW-1133">Transmembrane helix</keyword>
<dbReference type="Gene3D" id="3.40.50.1820">
    <property type="entry name" value="alpha/beta hydrolase"/>
    <property type="match status" value="1"/>
</dbReference>
<feature type="transmembrane region" description="Helical" evidence="1">
    <location>
        <begin position="27"/>
        <end position="60"/>
    </location>
</feature>
<evidence type="ECO:0008006" key="4">
    <source>
        <dbReference type="Google" id="ProtNLM"/>
    </source>
</evidence>